<dbReference type="Proteomes" id="UP000000517">
    <property type="component" value="Chromosome"/>
</dbReference>
<dbReference type="KEGG" id="fsc:FSU_1109"/>
<feature type="transmembrane region" description="Helical" evidence="1">
    <location>
        <begin position="44"/>
        <end position="63"/>
    </location>
</feature>
<proteinExistence type="predicted"/>
<evidence type="ECO:0000256" key="1">
    <source>
        <dbReference type="SAM" id="Phobius"/>
    </source>
</evidence>
<evidence type="ECO:0000313" key="3">
    <source>
        <dbReference type="Proteomes" id="UP000000517"/>
    </source>
</evidence>
<sequence>MKFSMGCCKFATINIRYVKKRFCSVSNFENEKGFIAKFSGMKKYAAPVVLFVLACALIVYLKVDFSGSSSSFDVSRYMQTRAKIDSLEVALWNSQGNVDAQVKIRDELANAWEDLSAMRTNTADEAETPEENVGGFSGGVWLWIIGGTLAVLLCSVVLVLVLIHRKKIVETRMMEALAKSRETGEMPSVDDTETVLTPRVHAPKKSIIDEAEEFAAKRRETMELQTKVAAAANPVDQSATNLNASNANASNVNSAKAAFEDEHGVPENRILTSPFNGRTVLRPTARERITSAMQSLSDVLHHDRTKVKPAAPAAAPKPEVVATAVAHPLEMNRFDRESSVNSKILQMSRRGFPASAIASKLKIPQAKVEAVIKEAVEAGN</sequence>
<evidence type="ECO:0000313" key="2">
    <source>
        <dbReference type="EMBL" id="ADL26123.1"/>
    </source>
</evidence>
<dbReference type="HOGENOM" id="CLU_727143_0_0_0"/>
<accession>D9S9G5</accession>
<name>D9S9G5_FIBSS</name>
<dbReference type="AlphaFoldDB" id="D9S9G5"/>
<dbReference type="EMBL" id="CP002158">
    <property type="protein sequence ID" value="ADL26123.1"/>
    <property type="molecule type" value="Genomic_DNA"/>
</dbReference>
<keyword evidence="1" id="KW-0472">Membrane</keyword>
<gene>
    <name evidence="2" type="ordered locus">FSU_1109</name>
</gene>
<organism evidence="2 3">
    <name type="scientific">Fibrobacter succinogenes (strain ATCC 19169 / S85)</name>
    <dbReference type="NCBI Taxonomy" id="59374"/>
    <lineage>
        <taxon>Bacteria</taxon>
        <taxon>Pseudomonadati</taxon>
        <taxon>Fibrobacterota</taxon>
        <taxon>Fibrobacteria</taxon>
        <taxon>Fibrobacterales</taxon>
        <taxon>Fibrobacteraceae</taxon>
        <taxon>Fibrobacter</taxon>
    </lineage>
</organism>
<keyword evidence="1" id="KW-1133">Transmembrane helix</keyword>
<dbReference type="STRING" id="59374.FSU_1109"/>
<keyword evidence="1" id="KW-0812">Transmembrane</keyword>
<reference evidence="3" key="1">
    <citation type="submission" date="2010-08" db="EMBL/GenBank/DDBJ databases">
        <title>Complete sequence of Fibrobacter succinogenes subsp. succinogenes S85.</title>
        <authorList>
            <person name="Durkin A.S."/>
            <person name="Nelson K.E."/>
            <person name="Morrison M."/>
            <person name="Forsberg C.W."/>
            <person name="Wilson D.B."/>
            <person name="Russell J.B."/>
            <person name="Cann I.K.O."/>
            <person name="Mackie R.I."/>
            <person name="White B.A."/>
        </authorList>
    </citation>
    <scope>NUCLEOTIDE SEQUENCE [LARGE SCALE GENOMIC DNA]</scope>
    <source>
        <strain evidence="3">ATCC 19169 / S85</strain>
    </source>
</reference>
<feature type="transmembrane region" description="Helical" evidence="1">
    <location>
        <begin position="140"/>
        <end position="163"/>
    </location>
</feature>
<protein>
    <submittedName>
        <fullName evidence="2">Uncharacterized protein</fullName>
    </submittedName>
</protein>